<name>A0ABQ5CEG1_9ASTR</name>
<feature type="compositionally biased region" description="Basic and acidic residues" evidence="1">
    <location>
        <begin position="147"/>
        <end position="173"/>
    </location>
</feature>
<evidence type="ECO:0000313" key="3">
    <source>
        <dbReference type="Proteomes" id="UP001151760"/>
    </source>
</evidence>
<feature type="region of interest" description="Disordered" evidence="1">
    <location>
        <begin position="147"/>
        <end position="180"/>
    </location>
</feature>
<evidence type="ECO:0000313" key="2">
    <source>
        <dbReference type="EMBL" id="GJT25440.1"/>
    </source>
</evidence>
<dbReference type="Proteomes" id="UP001151760">
    <property type="component" value="Unassembled WGS sequence"/>
</dbReference>
<comment type="caution">
    <text evidence="2">The sequence shown here is derived from an EMBL/GenBank/DDBJ whole genome shotgun (WGS) entry which is preliminary data.</text>
</comment>
<proteinExistence type="predicted"/>
<protein>
    <submittedName>
        <fullName evidence="2">Uncharacterized protein</fullName>
    </submittedName>
</protein>
<sequence length="180" mass="20367">MCDPNHLIGECSKPPKNNDQREFIGGAWSDNGEDEVEKTKDETCLVAQAPDEICLGINLESDEMNIKIVVATKHLWIDHGREFDNEVQFVPILVSVGCQKPGHLAARLGCAETKVATWDDLAFKLIILGWNVKHRILQNVDPWKRISEKRTKNEAKNDKTGHGREEREKDKVKKSSQSQP</sequence>
<organism evidence="2 3">
    <name type="scientific">Tanacetum coccineum</name>
    <dbReference type="NCBI Taxonomy" id="301880"/>
    <lineage>
        <taxon>Eukaryota</taxon>
        <taxon>Viridiplantae</taxon>
        <taxon>Streptophyta</taxon>
        <taxon>Embryophyta</taxon>
        <taxon>Tracheophyta</taxon>
        <taxon>Spermatophyta</taxon>
        <taxon>Magnoliopsida</taxon>
        <taxon>eudicotyledons</taxon>
        <taxon>Gunneridae</taxon>
        <taxon>Pentapetalae</taxon>
        <taxon>asterids</taxon>
        <taxon>campanulids</taxon>
        <taxon>Asterales</taxon>
        <taxon>Asteraceae</taxon>
        <taxon>Asteroideae</taxon>
        <taxon>Anthemideae</taxon>
        <taxon>Anthemidinae</taxon>
        <taxon>Tanacetum</taxon>
    </lineage>
</organism>
<keyword evidence="3" id="KW-1185">Reference proteome</keyword>
<gene>
    <name evidence="2" type="ORF">Tco_0895377</name>
</gene>
<dbReference type="EMBL" id="BQNB010014214">
    <property type="protein sequence ID" value="GJT25440.1"/>
    <property type="molecule type" value="Genomic_DNA"/>
</dbReference>
<evidence type="ECO:0000256" key="1">
    <source>
        <dbReference type="SAM" id="MobiDB-lite"/>
    </source>
</evidence>
<reference evidence="2" key="1">
    <citation type="journal article" date="2022" name="Int. J. Mol. Sci.">
        <title>Draft Genome of Tanacetum Coccineum: Genomic Comparison of Closely Related Tanacetum-Family Plants.</title>
        <authorList>
            <person name="Yamashiro T."/>
            <person name="Shiraishi A."/>
            <person name="Nakayama K."/>
            <person name="Satake H."/>
        </authorList>
    </citation>
    <scope>NUCLEOTIDE SEQUENCE</scope>
</reference>
<accession>A0ABQ5CEG1</accession>
<reference evidence="2" key="2">
    <citation type="submission" date="2022-01" db="EMBL/GenBank/DDBJ databases">
        <authorList>
            <person name="Yamashiro T."/>
            <person name="Shiraishi A."/>
            <person name="Satake H."/>
            <person name="Nakayama K."/>
        </authorList>
    </citation>
    <scope>NUCLEOTIDE SEQUENCE</scope>
</reference>